<dbReference type="EMBL" id="JARJCM010000178">
    <property type="protein sequence ID" value="KAJ7023930.1"/>
    <property type="molecule type" value="Genomic_DNA"/>
</dbReference>
<feature type="region of interest" description="Disordered" evidence="1">
    <location>
        <begin position="178"/>
        <end position="211"/>
    </location>
</feature>
<reference evidence="2" key="1">
    <citation type="submission" date="2023-03" db="EMBL/GenBank/DDBJ databases">
        <title>Massive genome expansion in bonnet fungi (Mycena s.s.) driven by repeated elements and novel gene families across ecological guilds.</title>
        <authorList>
            <consortium name="Lawrence Berkeley National Laboratory"/>
            <person name="Harder C.B."/>
            <person name="Miyauchi S."/>
            <person name="Viragh M."/>
            <person name="Kuo A."/>
            <person name="Thoen E."/>
            <person name="Andreopoulos B."/>
            <person name="Lu D."/>
            <person name="Skrede I."/>
            <person name="Drula E."/>
            <person name="Henrissat B."/>
            <person name="Morin E."/>
            <person name="Kohler A."/>
            <person name="Barry K."/>
            <person name="LaButti K."/>
            <person name="Morin E."/>
            <person name="Salamov A."/>
            <person name="Lipzen A."/>
            <person name="Mereny Z."/>
            <person name="Hegedus B."/>
            <person name="Baldrian P."/>
            <person name="Stursova M."/>
            <person name="Weitz H."/>
            <person name="Taylor A."/>
            <person name="Grigoriev I.V."/>
            <person name="Nagy L.G."/>
            <person name="Martin F."/>
            <person name="Kauserud H."/>
        </authorList>
    </citation>
    <scope>NUCLEOTIDE SEQUENCE</scope>
    <source>
        <strain evidence="2">CBHHK200</strain>
    </source>
</reference>
<gene>
    <name evidence="2" type="ORF">C8F04DRAFT_1303509</name>
</gene>
<evidence type="ECO:0000313" key="2">
    <source>
        <dbReference type="EMBL" id="KAJ7023930.1"/>
    </source>
</evidence>
<feature type="region of interest" description="Disordered" evidence="1">
    <location>
        <begin position="226"/>
        <end position="251"/>
    </location>
</feature>
<proteinExistence type="predicted"/>
<comment type="caution">
    <text evidence="2">The sequence shown here is derived from an EMBL/GenBank/DDBJ whole genome shotgun (WGS) entry which is preliminary data.</text>
</comment>
<dbReference type="Proteomes" id="UP001218188">
    <property type="component" value="Unassembled WGS sequence"/>
</dbReference>
<protein>
    <submittedName>
        <fullName evidence="2">Uncharacterized protein</fullName>
    </submittedName>
</protein>
<name>A0AAD6WT39_9AGAR</name>
<dbReference type="AlphaFoldDB" id="A0AAD6WT39"/>
<sequence>MPPTHRARAKALHGPARYRVSLGRKTRWGPARMPVPSHARRAVRGTAYDLAPPPFVRTRSARSSCTQQSHPCSLVRSSQPELGYGGAIPEAPARARYTLFVRCNGLLSTLDATTRGSRGRSRSLCARVCTRVRGTHGRMGASPTENRDEAGMGMGDYVPHHARYTRYTVQVSLRRAHTCPTPEGEATSRQCDRMQDAPAAPMASHPESHIRQTTQYEEEIRRTNHIPPQTPKHAQETPANASSGDTAATPCTRRGVPVVLSVTIVL</sequence>
<organism evidence="2 3">
    <name type="scientific">Mycena alexandri</name>
    <dbReference type="NCBI Taxonomy" id="1745969"/>
    <lineage>
        <taxon>Eukaryota</taxon>
        <taxon>Fungi</taxon>
        <taxon>Dikarya</taxon>
        <taxon>Basidiomycota</taxon>
        <taxon>Agaricomycotina</taxon>
        <taxon>Agaricomycetes</taxon>
        <taxon>Agaricomycetidae</taxon>
        <taxon>Agaricales</taxon>
        <taxon>Marasmiineae</taxon>
        <taxon>Mycenaceae</taxon>
        <taxon>Mycena</taxon>
    </lineage>
</organism>
<evidence type="ECO:0000256" key="1">
    <source>
        <dbReference type="SAM" id="MobiDB-lite"/>
    </source>
</evidence>
<keyword evidence="3" id="KW-1185">Reference proteome</keyword>
<evidence type="ECO:0000313" key="3">
    <source>
        <dbReference type="Proteomes" id="UP001218188"/>
    </source>
</evidence>
<accession>A0AAD6WT39</accession>
<feature type="compositionally biased region" description="Polar residues" evidence="1">
    <location>
        <begin position="237"/>
        <end position="246"/>
    </location>
</feature>